<keyword evidence="1" id="KW-0472">Membrane</keyword>
<organism evidence="2">
    <name type="scientific">Candidatus Kentrum sp. UNK</name>
    <dbReference type="NCBI Taxonomy" id="2126344"/>
    <lineage>
        <taxon>Bacteria</taxon>
        <taxon>Pseudomonadati</taxon>
        <taxon>Pseudomonadota</taxon>
        <taxon>Gammaproteobacteria</taxon>
        <taxon>Candidatus Kentrum</taxon>
    </lineage>
</organism>
<keyword evidence="1" id="KW-0812">Transmembrane</keyword>
<evidence type="ECO:0000313" key="2">
    <source>
        <dbReference type="EMBL" id="VFK67243.1"/>
    </source>
</evidence>
<evidence type="ECO:0000256" key="1">
    <source>
        <dbReference type="SAM" id="Phobius"/>
    </source>
</evidence>
<proteinExistence type="predicted"/>
<reference evidence="2" key="1">
    <citation type="submission" date="2019-02" db="EMBL/GenBank/DDBJ databases">
        <authorList>
            <person name="Gruber-Vodicka R. H."/>
            <person name="Seah K. B. B."/>
        </authorList>
    </citation>
    <scope>NUCLEOTIDE SEQUENCE</scope>
    <source>
        <strain evidence="3">BECK_BY19</strain>
        <strain evidence="2">BECK_BY8</strain>
    </source>
</reference>
<evidence type="ECO:0000313" key="3">
    <source>
        <dbReference type="EMBL" id="VFK72597.1"/>
    </source>
</evidence>
<protein>
    <submittedName>
        <fullName evidence="2">Uncharacterized protein</fullName>
    </submittedName>
</protein>
<keyword evidence="1" id="KW-1133">Transmembrane helix</keyword>
<feature type="transmembrane region" description="Helical" evidence="1">
    <location>
        <begin position="30"/>
        <end position="52"/>
    </location>
</feature>
<dbReference type="AlphaFoldDB" id="A0A451AMH4"/>
<dbReference type="EMBL" id="CAADFZ010000132">
    <property type="protein sequence ID" value="VFK67243.1"/>
    <property type="molecule type" value="Genomic_DNA"/>
</dbReference>
<gene>
    <name evidence="2" type="ORF">BECKUNK1418G_GA0071005_113210</name>
    <name evidence="3" type="ORF">BECKUNK1418H_GA0071006_112410</name>
</gene>
<accession>A0A451AMH4</accession>
<dbReference type="EMBL" id="CAADGD010000124">
    <property type="protein sequence ID" value="VFK72597.1"/>
    <property type="molecule type" value="Genomic_DNA"/>
</dbReference>
<sequence>MKDAQNRPDEQDETFERTLLKVCRNHYGEIIFLTISAVCAIYGFLCLVGQFLRNGLT</sequence>
<name>A0A451AMH4_9GAMM</name>